<reference evidence="1 2" key="1">
    <citation type="submission" date="2016-11" db="EMBL/GenBank/DDBJ databases">
        <authorList>
            <person name="Jaros S."/>
            <person name="Januszkiewicz K."/>
            <person name="Wedrychowicz H."/>
        </authorList>
    </citation>
    <scope>NUCLEOTIDE SEQUENCE [LARGE SCALE GENOMIC DNA]</scope>
    <source>
        <strain evidence="1 2">DSM 6191</strain>
    </source>
</reference>
<dbReference type="PROSITE" id="PS51257">
    <property type="entry name" value="PROKAR_LIPOPROTEIN"/>
    <property type="match status" value="1"/>
</dbReference>
<evidence type="ECO:0000313" key="1">
    <source>
        <dbReference type="EMBL" id="SHI21978.1"/>
    </source>
</evidence>
<evidence type="ECO:0000313" key="2">
    <source>
        <dbReference type="Proteomes" id="UP000184241"/>
    </source>
</evidence>
<sequence length="356" mass="40865">MKRFLAFFIIVIMSTFFGGCSQKEKDTEETIQDAFDYEKGQKIADQYIENLAKGQFQLLEDLSTPDLSNSNKLITEKGEKIISYKKMDTKETGKSMYYRYRVNRCKEGSPRTDLDDIIIQVERSENGYLVSDVTASTEIEVFSTASSLRVKYKDEVRNYLLLRINNLPKETYPKINKAPIYKETIPTEEFGSINLAYEGKKIAITSKDKTKTFIGIVEIDSEEKKKSTADTGNSEMTEQLELLERPIGKKIIPLDLIYDKNVEQLIFSKDEDSLVVQYSEANKGKGINIYKSNSGELQDVRLDDMFPREKYNVLINKLNEKDLYIKITPLEGVKGIREDVIGEYSINLKDLNITKL</sequence>
<gene>
    <name evidence="1" type="ORF">SAMN02745941_02793</name>
</gene>
<dbReference type="EMBL" id="FQXU01000008">
    <property type="protein sequence ID" value="SHI21978.1"/>
    <property type="molecule type" value="Genomic_DNA"/>
</dbReference>
<dbReference type="AlphaFoldDB" id="A0A1M5ZCQ4"/>
<dbReference type="RefSeq" id="WP_073020323.1">
    <property type="nucleotide sequence ID" value="NZ_FQXU01000008.1"/>
</dbReference>
<evidence type="ECO:0008006" key="3">
    <source>
        <dbReference type="Google" id="ProtNLM"/>
    </source>
</evidence>
<dbReference type="Proteomes" id="UP000184241">
    <property type="component" value="Unassembled WGS sequence"/>
</dbReference>
<name>A0A1M5ZCQ4_9CLOT</name>
<proteinExistence type="predicted"/>
<protein>
    <recommendedName>
        <fullName evidence="3">Lipoprotein</fullName>
    </recommendedName>
</protein>
<accession>A0A1M5ZCQ4</accession>
<organism evidence="1 2">
    <name type="scientific">Clostridium intestinale DSM 6191</name>
    <dbReference type="NCBI Taxonomy" id="1121320"/>
    <lineage>
        <taxon>Bacteria</taxon>
        <taxon>Bacillati</taxon>
        <taxon>Bacillota</taxon>
        <taxon>Clostridia</taxon>
        <taxon>Eubacteriales</taxon>
        <taxon>Clostridiaceae</taxon>
        <taxon>Clostridium</taxon>
    </lineage>
</organism>